<evidence type="ECO:0000256" key="9">
    <source>
        <dbReference type="HAMAP-Rule" id="MF_03133"/>
    </source>
</evidence>
<dbReference type="HAMAP" id="MF_00036_B">
    <property type="entry name" value="Ala_tRNA_synth_B"/>
    <property type="match status" value="1"/>
</dbReference>
<keyword evidence="8 9" id="KW-0030">Aminoacyl-tRNA synthetase</keyword>
<dbReference type="FunFam" id="3.30.980.10:FF:000004">
    <property type="entry name" value="Alanine--tRNA ligase, cytoplasmic"/>
    <property type="match status" value="1"/>
</dbReference>
<evidence type="ECO:0000256" key="3">
    <source>
        <dbReference type="ARBA" id="ARBA00022598"/>
    </source>
</evidence>
<keyword evidence="4 9" id="KW-0547">Nucleotide-binding</keyword>
<dbReference type="InterPro" id="IPR018163">
    <property type="entry name" value="Thr/Ala-tRNA-synth_IIc_edit"/>
</dbReference>
<dbReference type="PROSITE" id="PS50860">
    <property type="entry name" value="AA_TRNA_LIGASE_II_ALA"/>
    <property type="match status" value="1"/>
</dbReference>
<protein>
    <recommendedName>
        <fullName evidence="9">Alanine--tRNA ligase</fullName>
        <ecNumber evidence="9">6.1.1.7</ecNumber>
    </recommendedName>
    <alternativeName>
        <fullName evidence="9">Alanyl-tRNA synthetase</fullName>
        <shortName evidence="9">AlaRS</shortName>
    </alternativeName>
</protein>
<dbReference type="OrthoDB" id="2423964at2759"/>
<dbReference type="InterPro" id="IPR009000">
    <property type="entry name" value="Transl_B-barrel_sf"/>
</dbReference>
<dbReference type="InterPro" id="IPR018164">
    <property type="entry name" value="Ala-tRNA-synth_IIc_N"/>
</dbReference>
<dbReference type="Gene3D" id="3.30.980.10">
    <property type="entry name" value="Threonyl-trna Synthetase, Chain A, domain 2"/>
    <property type="match status" value="1"/>
</dbReference>
<dbReference type="InterPro" id="IPR050058">
    <property type="entry name" value="Ala-tRNA_ligase"/>
</dbReference>
<dbReference type="InterPro" id="IPR018165">
    <property type="entry name" value="Ala-tRNA-synth_IIc_core"/>
</dbReference>
<evidence type="ECO:0000256" key="1">
    <source>
        <dbReference type="ARBA" id="ARBA00008226"/>
    </source>
</evidence>
<dbReference type="GO" id="GO:0005739">
    <property type="term" value="C:mitochondrion"/>
    <property type="evidence" value="ECO:0007669"/>
    <property type="project" value="UniProtKB-SubCell"/>
</dbReference>
<gene>
    <name evidence="9" type="primary">ALA1</name>
    <name evidence="11" type="ORF">BC936DRAFT_138981</name>
</gene>
<evidence type="ECO:0000256" key="4">
    <source>
        <dbReference type="ARBA" id="ARBA00022741"/>
    </source>
</evidence>
<keyword evidence="7 9" id="KW-0648">Protein biosynthesis</keyword>
<dbReference type="Gene3D" id="3.30.930.10">
    <property type="entry name" value="Bira Bifunctional Protein, Domain 2"/>
    <property type="match status" value="1"/>
</dbReference>
<keyword evidence="12" id="KW-1185">Reference proteome</keyword>
<dbReference type="GO" id="GO:0004813">
    <property type="term" value="F:alanine-tRNA ligase activity"/>
    <property type="evidence" value="ECO:0007669"/>
    <property type="project" value="UniProtKB-UniRule"/>
</dbReference>
<keyword evidence="3 9" id="KW-0436">Ligase</keyword>
<reference evidence="11 12" key="1">
    <citation type="journal article" date="2018" name="New Phytol.">
        <title>Phylogenomics of Endogonaceae and evolution of mycorrhizas within Mucoromycota.</title>
        <authorList>
            <person name="Chang Y."/>
            <person name="Desiro A."/>
            <person name="Na H."/>
            <person name="Sandor L."/>
            <person name="Lipzen A."/>
            <person name="Clum A."/>
            <person name="Barry K."/>
            <person name="Grigoriev I.V."/>
            <person name="Martin F.M."/>
            <person name="Stajich J.E."/>
            <person name="Smith M.E."/>
            <person name="Bonito G."/>
            <person name="Spatafora J.W."/>
        </authorList>
    </citation>
    <scope>NUCLEOTIDE SEQUENCE [LARGE SCALE GENOMIC DNA]</scope>
    <source>
        <strain evidence="11 12">GMNB39</strain>
    </source>
</reference>
<dbReference type="EMBL" id="RBNI01014094">
    <property type="protein sequence ID" value="RUP23594.1"/>
    <property type="molecule type" value="Genomic_DNA"/>
</dbReference>
<dbReference type="InterPro" id="IPR018162">
    <property type="entry name" value="Ala-tRNA-ligase_IIc_anticod-bd"/>
</dbReference>
<dbReference type="GO" id="GO:0008270">
    <property type="term" value="F:zinc ion binding"/>
    <property type="evidence" value="ECO:0007669"/>
    <property type="project" value="UniProtKB-UniRule"/>
</dbReference>
<dbReference type="PRINTS" id="PR00980">
    <property type="entry name" value="TRNASYNTHALA"/>
</dbReference>
<dbReference type="SUPFAM" id="SSF55681">
    <property type="entry name" value="Class II aaRS and biotin synthetases"/>
    <property type="match status" value="1"/>
</dbReference>
<dbReference type="InterPro" id="IPR045864">
    <property type="entry name" value="aa-tRNA-synth_II/BPL/LPL"/>
</dbReference>
<dbReference type="GO" id="GO:0070143">
    <property type="term" value="P:mitochondrial alanyl-tRNA aminoacylation"/>
    <property type="evidence" value="ECO:0007669"/>
    <property type="project" value="UniProtKB-UniRule"/>
</dbReference>
<comment type="subunit">
    <text evidence="9">Monomer.</text>
</comment>
<dbReference type="SUPFAM" id="SSF55186">
    <property type="entry name" value="ThrRS/AlaRS common domain"/>
    <property type="match status" value="1"/>
</dbReference>
<evidence type="ECO:0000259" key="10">
    <source>
        <dbReference type="PROSITE" id="PS50860"/>
    </source>
</evidence>
<dbReference type="GO" id="GO:0002161">
    <property type="term" value="F:aminoacyl-tRNA deacylase activity"/>
    <property type="evidence" value="ECO:0007669"/>
    <property type="project" value="TreeGrafter"/>
</dbReference>
<organism evidence="11 12">
    <name type="scientific">Jimgerdemannia flammicorona</name>
    <dbReference type="NCBI Taxonomy" id="994334"/>
    <lineage>
        <taxon>Eukaryota</taxon>
        <taxon>Fungi</taxon>
        <taxon>Fungi incertae sedis</taxon>
        <taxon>Mucoromycota</taxon>
        <taxon>Mucoromycotina</taxon>
        <taxon>Endogonomycetes</taxon>
        <taxon>Endogonales</taxon>
        <taxon>Endogonaceae</taxon>
        <taxon>Jimgerdemannia</taxon>
    </lineage>
</organism>
<evidence type="ECO:0000256" key="7">
    <source>
        <dbReference type="ARBA" id="ARBA00022917"/>
    </source>
</evidence>
<evidence type="ECO:0000313" key="11">
    <source>
        <dbReference type="EMBL" id="RUP23594.1"/>
    </source>
</evidence>
<dbReference type="EC" id="6.1.1.7" evidence="9"/>
<comment type="caution">
    <text evidence="9">Lacks conserved residue(s) required for the propagation of feature annotation.</text>
</comment>
<dbReference type="Pfam" id="PF01411">
    <property type="entry name" value="tRNA-synt_2c"/>
    <property type="match status" value="1"/>
</dbReference>
<dbReference type="AlphaFoldDB" id="A0A433BBL5"/>
<keyword evidence="9" id="KW-0963">Cytoplasm</keyword>
<dbReference type="GO" id="GO:0005524">
    <property type="term" value="F:ATP binding"/>
    <property type="evidence" value="ECO:0007669"/>
    <property type="project" value="UniProtKB-UniRule"/>
</dbReference>
<dbReference type="InterPro" id="IPR002318">
    <property type="entry name" value="Ala-tRNA-lgiase_IIc"/>
</dbReference>
<dbReference type="InterPro" id="IPR023033">
    <property type="entry name" value="Ala_tRNA_ligase_euk/bac"/>
</dbReference>
<proteinExistence type="inferred from homology"/>
<evidence type="ECO:0000313" key="12">
    <source>
        <dbReference type="Proteomes" id="UP000268093"/>
    </source>
</evidence>
<dbReference type="Proteomes" id="UP000268093">
    <property type="component" value="Unassembled WGS sequence"/>
</dbReference>
<comment type="similarity">
    <text evidence="1 9">Belongs to the class-II aminoacyl-tRNA synthetase family.</text>
</comment>
<name>A0A433BBL5_9FUNG</name>
<sequence>MLGNFSFGAYNKAQAVRYAWRFLTEELQLPKDRLRVTVFESDQETFEIWRDQEGLPEDRIMRCGLEDNFWSMGDGEGPCGPCTEIFWDTQDDTNPERWLEIWNLVFMQNFRTTEGVLEALPIPCIDTGMGMERLASVLQSKKNNYQIDEFQALISGLNDVMAKRGLPTASTTGDPSSHEKIIADHFRAMCFLIGDGVIPSNIGRGYVLRRIIRRALRSGRQLGFDAPFMTDLYPYLLVSLGRDTYPDLSRREASIRGIVEREEQIFLTTLEKGLGLLESLFARADLQEVRYIPSDVAFQLYDTRRGTAGEAEAIGSCVMEVGQHFAEGAAVWEQCIMADTTFAITRILEWRTQNILPSFSGYDHGLLHQESEIVAIDVPQDSKTQPPRHIVSPPLFHALQLTHVPHSHPTVNSGEVILAIEPCPFYGLGGGQVPDSGYVVLGNGQRWDVVDVFQPYEGGLALRIKAAEEAVVGREALERAAEEDLKFLQVGQLVRTYVDVERRQGAEAHHTATHLLNAALRDVLMTEVVQAGSLVEPDRLRFDFTYGRPVTAEQLSQIEDWVNEVTMSKAVTMIKHMPLKDAIDSGAVAVFSEKYADVVRVVEAKSTFELDQKLGKLLDQIKDLQRQLSFAHDKLARAPNAGEPLSGRYRDHPLRLHLVDADLDAGFVQVRANALKKDRPREVHVLVWRSSLVVAVNEEGVLQDLLRTLDGKGGGQRELAQARLSETLASVAQVHPEVARACGVA</sequence>
<dbReference type="PANTHER" id="PTHR11777">
    <property type="entry name" value="ALANYL-TRNA SYNTHETASE"/>
    <property type="match status" value="1"/>
</dbReference>
<accession>A0A433BBL5</accession>
<comment type="caution">
    <text evidence="11">The sequence shown here is derived from an EMBL/GenBank/DDBJ whole genome shotgun (WGS) entry which is preliminary data.</text>
</comment>
<keyword evidence="6 9" id="KW-0694">RNA-binding</keyword>
<dbReference type="GO" id="GO:0000049">
    <property type="term" value="F:tRNA binding"/>
    <property type="evidence" value="ECO:0007669"/>
    <property type="project" value="UniProtKB-KW"/>
</dbReference>
<dbReference type="SUPFAM" id="SSF50447">
    <property type="entry name" value="Translation proteins"/>
    <property type="match status" value="1"/>
</dbReference>
<evidence type="ECO:0000256" key="5">
    <source>
        <dbReference type="ARBA" id="ARBA00022840"/>
    </source>
</evidence>
<dbReference type="PANTHER" id="PTHR11777:SF9">
    <property type="entry name" value="ALANINE--TRNA LIGASE, CYTOPLASMIC"/>
    <property type="match status" value="1"/>
</dbReference>
<evidence type="ECO:0000256" key="8">
    <source>
        <dbReference type="ARBA" id="ARBA00023146"/>
    </source>
</evidence>
<evidence type="ECO:0000256" key="2">
    <source>
        <dbReference type="ARBA" id="ARBA00022555"/>
    </source>
</evidence>
<comment type="domain">
    <text evidence="9">Consists of three domains; the N-terminal catalytic domain, the editing domain and the C-terminal C-Ala domain. The editing domain removes incorrectly charged amino acids, while the C-Ala domain, along with tRNA(Ala), serves as a bridge to cooperatively bring together the editing and aminoacylation centers thus stimulating deacylation of misacylated tRNAs.</text>
</comment>
<keyword evidence="5 9" id="KW-0067">ATP-binding</keyword>
<comment type="function">
    <text evidence="9">Catalyzes the attachment of alanine to tRNA(Ala) in a two-step reaction: alanine is first activated by ATP to form Ala-AMP and then transferred to the acceptor end of tRNA(Ala). Also edits incorrectly charged tRNA(Ala) via its editing domain.</text>
</comment>
<comment type="catalytic activity">
    <reaction evidence="9">
        <text>tRNA(Ala) + L-alanine + ATP = L-alanyl-tRNA(Ala) + AMP + diphosphate</text>
        <dbReference type="Rhea" id="RHEA:12540"/>
        <dbReference type="Rhea" id="RHEA-COMP:9657"/>
        <dbReference type="Rhea" id="RHEA-COMP:9923"/>
        <dbReference type="ChEBI" id="CHEBI:30616"/>
        <dbReference type="ChEBI" id="CHEBI:33019"/>
        <dbReference type="ChEBI" id="CHEBI:57972"/>
        <dbReference type="ChEBI" id="CHEBI:78442"/>
        <dbReference type="ChEBI" id="CHEBI:78497"/>
        <dbReference type="ChEBI" id="CHEBI:456215"/>
        <dbReference type="EC" id="6.1.1.7"/>
    </reaction>
</comment>
<keyword evidence="2 9" id="KW-0820">tRNA-binding</keyword>
<keyword evidence="9" id="KW-0496">Mitochondrion</keyword>
<comment type="subcellular location">
    <subcellularLocation>
        <location evidence="9">Mitochondrion</location>
    </subcellularLocation>
    <subcellularLocation>
        <location evidence="9">Cytoplasm</location>
    </subcellularLocation>
</comment>
<dbReference type="SUPFAM" id="SSF101353">
    <property type="entry name" value="Putative anticodon-binding domain of alanyl-tRNA synthetase (AlaRS)"/>
    <property type="match status" value="1"/>
</dbReference>
<evidence type="ECO:0000256" key="6">
    <source>
        <dbReference type="ARBA" id="ARBA00022884"/>
    </source>
</evidence>
<feature type="domain" description="Alanyl-transfer RNA synthetases family profile" evidence="10">
    <location>
        <begin position="1"/>
        <end position="610"/>
    </location>
</feature>